<evidence type="ECO:0000256" key="6">
    <source>
        <dbReference type="ARBA" id="ARBA00022889"/>
    </source>
</evidence>
<dbReference type="OMA" id="ASCENIG"/>
<protein>
    <submittedName>
        <fullName evidence="15">Intercellular adhesion molecule 3-like</fullName>
    </submittedName>
</protein>
<evidence type="ECO:0000256" key="4">
    <source>
        <dbReference type="ARBA" id="ARBA00022729"/>
    </source>
</evidence>
<sequence>MWIELLISRNPLRPEPNPRDREIDMRRFLFFLAVGAWAVTQGVAEEDFVTIWPENPVVEFGGSLVLNCSASCENIGLETIFTRVPSGNGSNWKAFRLSNVSDWGPRPLCYASCGSGQKNSPMANIIIYKLPDSITLDQIPKMEVGKPYDLTCQVSGVAPIQNLTVTLLKGTEQLLAKTFENHTAPGVGRVVVKHTIIAQRNDHKKTVTCQTSLDLNPRGPLLKNTSHNMSLESFDFAGTPQLHAGLFLEAGTKMTVTCNTSEVSPAKEAAFDLWFAGKPLTLNTRVTGGVASAQAVVIPSSVGEHELLCNISLGPVTKNVKKMVNVFGASHICNC</sequence>
<comment type="similarity">
    <text evidence="2">Belongs to the immunoglobulin superfamily. ICAM family.</text>
</comment>
<keyword evidence="9" id="KW-1015">Disulfide bond</keyword>
<keyword evidence="11" id="KW-0393">Immunoglobulin domain</keyword>
<dbReference type="SUPFAM" id="SSF48726">
    <property type="entry name" value="Immunoglobulin"/>
    <property type="match status" value="3"/>
</dbReference>
<dbReference type="Gene3D" id="2.60.40.10">
    <property type="entry name" value="Immunoglobulins"/>
    <property type="match status" value="3"/>
</dbReference>
<dbReference type="InterPro" id="IPR003987">
    <property type="entry name" value="ICAM_VCAM_N"/>
</dbReference>
<dbReference type="Proteomes" id="UP000695026">
    <property type="component" value="Unplaced"/>
</dbReference>
<evidence type="ECO:0000256" key="1">
    <source>
        <dbReference type="ARBA" id="ARBA00004479"/>
    </source>
</evidence>
<gene>
    <name evidence="15" type="primary">LOC103061947</name>
</gene>
<evidence type="ECO:0000256" key="10">
    <source>
        <dbReference type="ARBA" id="ARBA00023180"/>
    </source>
</evidence>
<keyword evidence="3" id="KW-0812">Transmembrane</keyword>
<keyword evidence="14" id="KW-1185">Reference proteome</keyword>
<evidence type="ECO:0000313" key="14">
    <source>
        <dbReference type="Proteomes" id="UP000695026"/>
    </source>
</evidence>
<evidence type="ECO:0000256" key="11">
    <source>
        <dbReference type="ARBA" id="ARBA00023319"/>
    </source>
</evidence>
<dbReference type="InterPro" id="IPR047012">
    <property type="entry name" value="ICAM_VCAM"/>
</dbReference>
<dbReference type="PANTHER" id="PTHR13771:SF9">
    <property type="entry name" value="INTERCELLULAR ADHESION MOLECULE 5"/>
    <property type="match status" value="1"/>
</dbReference>
<organism evidence="14 15">
    <name type="scientific">Python bivittatus</name>
    <name type="common">Burmese python</name>
    <name type="synonym">Python molurus bivittatus</name>
    <dbReference type="NCBI Taxonomy" id="176946"/>
    <lineage>
        <taxon>Eukaryota</taxon>
        <taxon>Metazoa</taxon>
        <taxon>Chordata</taxon>
        <taxon>Craniata</taxon>
        <taxon>Vertebrata</taxon>
        <taxon>Euteleostomi</taxon>
        <taxon>Lepidosauria</taxon>
        <taxon>Squamata</taxon>
        <taxon>Bifurcata</taxon>
        <taxon>Unidentata</taxon>
        <taxon>Episquamata</taxon>
        <taxon>Toxicofera</taxon>
        <taxon>Serpentes</taxon>
        <taxon>Henophidia</taxon>
        <taxon>Pythonidae</taxon>
        <taxon>Python</taxon>
    </lineage>
</organism>
<keyword evidence="8" id="KW-0472">Membrane</keyword>
<proteinExistence type="inferred from homology"/>
<comment type="subcellular location">
    <subcellularLocation>
        <location evidence="1">Membrane</location>
        <topology evidence="1">Single-pass type I membrane protein</topology>
    </subcellularLocation>
</comment>
<dbReference type="InterPro" id="IPR013783">
    <property type="entry name" value="Ig-like_fold"/>
</dbReference>
<feature type="domain" description="Intercellular adhesion molecule 1/3/5 D2" evidence="13">
    <location>
        <begin position="240"/>
        <end position="327"/>
    </location>
</feature>
<dbReference type="AlphaFoldDB" id="A0A9F2WLW4"/>
<evidence type="ECO:0000313" key="15">
    <source>
        <dbReference type="RefSeq" id="XP_007444535.2"/>
    </source>
</evidence>
<dbReference type="GO" id="GO:0098609">
    <property type="term" value="P:cell-cell adhesion"/>
    <property type="evidence" value="ECO:0007669"/>
    <property type="project" value="InterPro"/>
</dbReference>
<keyword evidence="5" id="KW-0677">Repeat</keyword>
<evidence type="ECO:0000256" key="8">
    <source>
        <dbReference type="ARBA" id="ARBA00023136"/>
    </source>
</evidence>
<dbReference type="GO" id="GO:0005178">
    <property type="term" value="F:integrin binding"/>
    <property type="evidence" value="ECO:0007669"/>
    <property type="project" value="InterPro"/>
</dbReference>
<name>A0A9F2WLW4_PYTBI</name>
<evidence type="ECO:0000259" key="12">
    <source>
        <dbReference type="Pfam" id="PF03921"/>
    </source>
</evidence>
<keyword evidence="6" id="KW-0130">Cell adhesion</keyword>
<dbReference type="PANTHER" id="PTHR13771">
    <property type="entry name" value="INTERCELLULAR ADHESION MOLECULE"/>
    <property type="match status" value="1"/>
</dbReference>
<dbReference type="Pfam" id="PF21146">
    <property type="entry name" value="ICAM1_3_5_D2"/>
    <property type="match status" value="1"/>
</dbReference>
<keyword evidence="10" id="KW-0325">Glycoprotein</keyword>
<dbReference type="KEGG" id="pbi:103061947"/>
<evidence type="ECO:0000259" key="13">
    <source>
        <dbReference type="Pfam" id="PF21146"/>
    </source>
</evidence>
<evidence type="ECO:0000256" key="2">
    <source>
        <dbReference type="ARBA" id="ARBA00005925"/>
    </source>
</evidence>
<reference evidence="15" key="1">
    <citation type="submission" date="2025-08" db="UniProtKB">
        <authorList>
            <consortium name="RefSeq"/>
        </authorList>
    </citation>
    <scope>IDENTIFICATION</scope>
    <source>
        <tissue evidence="15">Liver</tissue>
    </source>
</reference>
<feature type="domain" description="Intercellular adhesion molecule N-terminal" evidence="12">
    <location>
        <begin position="49"/>
        <end position="132"/>
    </location>
</feature>
<evidence type="ECO:0000256" key="3">
    <source>
        <dbReference type="ARBA" id="ARBA00022692"/>
    </source>
</evidence>
<dbReference type="InterPro" id="IPR013768">
    <property type="entry name" value="ICAM_N"/>
</dbReference>
<dbReference type="GeneID" id="103061947"/>
<dbReference type="InterPro" id="IPR048679">
    <property type="entry name" value="ICAM1_3_5_D2"/>
</dbReference>
<accession>A0A9F2WLW4</accession>
<dbReference type="PRINTS" id="PR01472">
    <property type="entry name" value="ICAMVCAM1"/>
</dbReference>
<dbReference type="RefSeq" id="XP_007444535.2">
    <property type="nucleotide sequence ID" value="XM_007444473.3"/>
</dbReference>
<dbReference type="InterPro" id="IPR036179">
    <property type="entry name" value="Ig-like_dom_sf"/>
</dbReference>
<dbReference type="OrthoDB" id="6250964at2759"/>
<dbReference type="GO" id="GO:0005886">
    <property type="term" value="C:plasma membrane"/>
    <property type="evidence" value="ECO:0007669"/>
    <property type="project" value="TreeGrafter"/>
</dbReference>
<evidence type="ECO:0000256" key="5">
    <source>
        <dbReference type="ARBA" id="ARBA00022737"/>
    </source>
</evidence>
<dbReference type="FunFam" id="2.60.40.10:FF:000338">
    <property type="entry name" value="intercellular adhesion molecule 5"/>
    <property type="match status" value="1"/>
</dbReference>
<evidence type="ECO:0000256" key="7">
    <source>
        <dbReference type="ARBA" id="ARBA00022989"/>
    </source>
</evidence>
<keyword evidence="4" id="KW-0732">Signal</keyword>
<dbReference type="Pfam" id="PF03921">
    <property type="entry name" value="ICAM_N"/>
    <property type="match status" value="1"/>
</dbReference>
<evidence type="ECO:0000256" key="9">
    <source>
        <dbReference type="ARBA" id="ARBA00023157"/>
    </source>
</evidence>
<keyword evidence="7" id="KW-1133">Transmembrane helix</keyword>